<dbReference type="InterPro" id="IPR001714">
    <property type="entry name" value="Pept_M24_MAP"/>
</dbReference>
<dbReference type="SUPFAM" id="SSF53092">
    <property type="entry name" value="Creatinase/prolidase N-terminal domain"/>
    <property type="match status" value="1"/>
</dbReference>
<dbReference type="PANTHER" id="PTHR46112">
    <property type="entry name" value="AMINOPEPTIDASE"/>
    <property type="match status" value="1"/>
</dbReference>
<evidence type="ECO:0000259" key="1">
    <source>
        <dbReference type="Pfam" id="PF00557"/>
    </source>
</evidence>
<dbReference type="InterPro" id="IPR000587">
    <property type="entry name" value="Creatinase_N"/>
</dbReference>
<accession>A0A4R3JQ57</accession>
<evidence type="ECO:0000259" key="2">
    <source>
        <dbReference type="Pfam" id="PF01321"/>
    </source>
</evidence>
<dbReference type="RefSeq" id="WP_008976710.1">
    <property type="nucleotide sequence ID" value="NZ_AP031411.1"/>
</dbReference>
<dbReference type="Gene3D" id="3.40.350.10">
    <property type="entry name" value="Creatinase/prolidase N-terminal domain"/>
    <property type="match status" value="1"/>
</dbReference>
<keyword evidence="6" id="KW-1185">Reference proteome</keyword>
<evidence type="ECO:0000313" key="5">
    <source>
        <dbReference type="Proteomes" id="UP000294613"/>
    </source>
</evidence>
<evidence type="ECO:0000313" key="3">
    <source>
        <dbReference type="EMBL" id="GBU04603.1"/>
    </source>
</evidence>
<protein>
    <submittedName>
        <fullName evidence="4">Xaa-Pro dipeptidase</fullName>
    </submittedName>
</protein>
<dbReference type="SUPFAM" id="SSF55920">
    <property type="entry name" value="Creatinase/aminopeptidase"/>
    <property type="match status" value="1"/>
</dbReference>
<comment type="caution">
    <text evidence="4">The sequence shown here is derived from an EMBL/GenBank/DDBJ whole genome shotgun (WGS) entry which is preliminary data.</text>
</comment>
<dbReference type="InterPro" id="IPR000994">
    <property type="entry name" value="Pept_M24"/>
</dbReference>
<evidence type="ECO:0000313" key="6">
    <source>
        <dbReference type="Proteomes" id="UP000702954"/>
    </source>
</evidence>
<dbReference type="CDD" id="cd01092">
    <property type="entry name" value="APP-like"/>
    <property type="match status" value="1"/>
</dbReference>
<dbReference type="GeneID" id="97506117"/>
<dbReference type="InterPro" id="IPR036005">
    <property type="entry name" value="Creatinase/aminopeptidase-like"/>
</dbReference>
<sequence length="358" mass="39801">MFQDKLNRVLNAMKDAGLEQMIVADPASIYYLTGRMILPGERMLVLYLNQNGDHKLILSKLFPQEGEVGVDVIYFDDVEDSVEILARYVEKEKKVGVDKIWPAKFLLRLMELEAGSAFVNASFVLDDIRQIKDADEICKMKEASRLNDMAVERLIPLVNQGMTEQELAEELQKIYLELGAEGYSFEPICAYGANAADPHHMTDTVSVGKTGDSVVLDIGCKKDGYCSDMTRTVFIGEASEQAREVYDTVLQANLRAIAAVKPGARFCDVDKAARDYITEKGYGPYFTHRTGHCIGQEVHEAGDVSSVNENVLKPGMIFSIEPGIYLEGKVGVRIEDLVLVTEEGCEVLNRADKALRII</sequence>
<dbReference type="GO" id="GO:0008235">
    <property type="term" value="F:metalloexopeptidase activity"/>
    <property type="evidence" value="ECO:0007669"/>
    <property type="project" value="UniProtKB-ARBA"/>
</dbReference>
<dbReference type="Pfam" id="PF00557">
    <property type="entry name" value="Peptidase_M24"/>
    <property type="match status" value="1"/>
</dbReference>
<feature type="domain" description="Peptidase M24" evidence="1">
    <location>
        <begin position="139"/>
        <end position="342"/>
    </location>
</feature>
<dbReference type="PANTHER" id="PTHR46112:SF3">
    <property type="entry name" value="AMINOPEPTIDASE YPDF"/>
    <property type="match status" value="1"/>
</dbReference>
<reference evidence="3 6" key="1">
    <citation type="journal article" date="2018" name="Int. J. Syst. Evol. Microbiol.">
        <title>Draft Genome Sequence of Faecalimonas umbilicata JCM 30896T, an Acetate-Producing Bacterium Isolated from Human Feces.</title>
        <authorList>
            <person name="Sakamoto M."/>
            <person name="Ikeyama N."/>
            <person name="Yuki M."/>
            <person name="Ohkuma M."/>
        </authorList>
    </citation>
    <scope>NUCLEOTIDE SEQUENCE [LARGE SCALE GENOMIC DNA]</scope>
    <source>
        <strain evidence="3 6">EGH7</strain>
    </source>
</reference>
<dbReference type="Gene3D" id="3.90.230.10">
    <property type="entry name" value="Creatinase/methionine aminopeptidase superfamily"/>
    <property type="match status" value="1"/>
</dbReference>
<dbReference type="EMBL" id="SLZV01000014">
    <property type="protein sequence ID" value="TCS67812.1"/>
    <property type="molecule type" value="Genomic_DNA"/>
</dbReference>
<reference evidence="4 5" key="2">
    <citation type="submission" date="2019-03" db="EMBL/GenBank/DDBJ databases">
        <title>Genomic Encyclopedia of Type Strains, Phase IV (KMG-IV): sequencing the most valuable type-strain genomes for metagenomic binning, comparative biology and taxonomic classification.</title>
        <authorList>
            <person name="Goeker M."/>
        </authorList>
    </citation>
    <scope>NUCLEOTIDE SEQUENCE [LARGE SCALE GENOMIC DNA]</scope>
    <source>
        <strain evidence="4 5">DSM 103426</strain>
    </source>
</reference>
<dbReference type="Pfam" id="PF01321">
    <property type="entry name" value="Creatinase_N"/>
    <property type="match status" value="1"/>
</dbReference>
<name>A0A4R3JQ57_9FIRM</name>
<gene>
    <name evidence="3" type="primary">pepQ</name>
    <name evidence="4" type="ORF">EDD74_11445</name>
    <name evidence="3" type="ORF">FAEUMB_11440</name>
</gene>
<dbReference type="Proteomes" id="UP000294613">
    <property type="component" value="Unassembled WGS sequence"/>
</dbReference>
<organism evidence="4 5">
    <name type="scientific">Faecalimonas umbilicata</name>
    <dbReference type="NCBI Taxonomy" id="1912855"/>
    <lineage>
        <taxon>Bacteria</taxon>
        <taxon>Bacillati</taxon>
        <taxon>Bacillota</taxon>
        <taxon>Clostridia</taxon>
        <taxon>Lachnospirales</taxon>
        <taxon>Lachnospiraceae</taxon>
        <taxon>Faecalimonas</taxon>
    </lineage>
</organism>
<dbReference type="InterPro" id="IPR050659">
    <property type="entry name" value="Peptidase_M24B"/>
</dbReference>
<dbReference type="GO" id="GO:0004177">
    <property type="term" value="F:aminopeptidase activity"/>
    <property type="evidence" value="ECO:0007669"/>
    <property type="project" value="UniProtKB-ARBA"/>
</dbReference>
<dbReference type="EMBL" id="BHEO01000005">
    <property type="protein sequence ID" value="GBU04603.1"/>
    <property type="molecule type" value="Genomic_DNA"/>
</dbReference>
<evidence type="ECO:0000313" key="4">
    <source>
        <dbReference type="EMBL" id="TCS67812.1"/>
    </source>
</evidence>
<proteinExistence type="predicted"/>
<dbReference type="InterPro" id="IPR029149">
    <property type="entry name" value="Creatin/AminoP/Spt16_N"/>
</dbReference>
<feature type="domain" description="Creatinase N-terminal" evidence="2">
    <location>
        <begin position="6"/>
        <end position="131"/>
    </location>
</feature>
<dbReference type="AlphaFoldDB" id="A0A4R3JQ57"/>
<dbReference type="PRINTS" id="PR00599">
    <property type="entry name" value="MAPEPTIDASE"/>
</dbReference>
<dbReference type="Proteomes" id="UP000702954">
    <property type="component" value="Unassembled WGS sequence"/>
</dbReference>